<keyword evidence="1" id="KW-0175">Coiled coil</keyword>
<accession>A0ABV2XUM7</accession>
<organism evidence="3 4">
    <name type="scientific">Streptomyces olindensis</name>
    <dbReference type="NCBI Taxonomy" id="358823"/>
    <lineage>
        <taxon>Bacteria</taxon>
        <taxon>Bacillati</taxon>
        <taxon>Actinomycetota</taxon>
        <taxon>Actinomycetes</taxon>
        <taxon>Kitasatosporales</taxon>
        <taxon>Streptomycetaceae</taxon>
        <taxon>Streptomyces</taxon>
    </lineage>
</organism>
<feature type="coiled-coil region" evidence="1">
    <location>
        <begin position="23"/>
        <end position="50"/>
    </location>
</feature>
<evidence type="ECO:0000313" key="3">
    <source>
        <dbReference type="EMBL" id="MEU2267701.1"/>
    </source>
</evidence>
<comment type="caution">
    <text evidence="3">The sequence shown here is derived from an EMBL/GenBank/DDBJ whole genome shotgun (WGS) entry which is preliminary data.</text>
</comment>
<dbReference type="RefSeq" id="WP_359788920.1">
    <property type="nucleotide sequence ID" value="NZ_JBEYBN010000017.1"/>
</dbReference>
<protein>
    <submittedName>
        <fullName evidence="3">Uncharacterized protein</fullName>
    </submittedName>
</protein>
<evidence type="ECO:0000256" key="2">
    <source>
        <dbReference type="SAM" id="MobiDB-lite"/>
    </source>
</evidence>
<name>A0ABV2XUM7_9ACTN</name>
<evidence type="ECO:0000256" key="1">
    <source>
        <dbReference type="SAM" id="Coils"/>
    </source>
</evidence>
<keyword evidence="4" id="KW-1185">Reference proteome</keyword>
<proteinExistence type="predicted"/>
<evidence type="ECO:0000313" key="4">
    <source>
        <dbReference type="Proteomes" id="UP001550603"/>
    </source>
</evidence>
<dbReference type="EMBL" id="JBEYBN010000017">
    <property type="protein sequence ID" value="MEU2267701.1"/>
    <property type="molecule type" value="Genomic_DNA"/>
</dbReference>
<gene>
    <name evidence="3" type="ORF">ABZ568_15060</name>
</gene>
<dbReference type="Proteomes" id="UP001550603">
    <property type="component" value="Unassembled WGS sequence"/>
</dbReference>
<reference evidence="3 4" key="1">
    <citation type="submission" date="2024-06" db="EMBL/GenBank/DDBJ databases">
        <title>The Natural Products Discovery Center: Release of the First 8490 Sequenced Strains for Exploring Actinobacteria Biosynthetic Diversity.</title>
        <authorList>
            <person name="Kalkreuter E."/>
            <person name="Kautsar S.A."/>
            <person name="Yang D."/>
            <person name="Bader C.D."/>
            <person name="Teijaro C.N."/>
            <person name="Fluegel L."/>
            <person name="Davis C.M."/>
            <person name="Simpson J.R."/>
            <person name="Lauterbach L."/>
            <person name="Steele A.D."/>
            <person name="Gui C."/>
            <person name="Meng S."/>
            <person name="Li G."/>
            <person name="Viehrig K."/>
            <person name="Ye F."/>
            <person name="Su P."/>
            <person name="Kiefer A.F."/>
            <person name="Nichols A."/>
            <person name="Cepeda A.J."/>
            <person name="Yan W."/>
            <person name="Fan B."/>
            <person name="Jiang Y."/>
            <person name="Adhikari A."/>
            <person name="Zheng C.-J."/>
            <person name="Schuster L."/>
            <person name="Cowan T.M."/>
            <person name="Smanski M.J."/>
            <person name="Chevrette M.G."/>
            <person name="De Carvalho L.P.S."/>
            <person name="Shen B."/>
        </authorList>
    </citation>
    <scope>NUCLEOTIDE SEQUENCE [LARGE SCALE GENOMIC DNA]</scope>
    <source>
        <strain evidence="3 4">NPDC019583</strain>
    </source>
</reference>
<feature type="region of interest" description="Disordered" evidence="2">
    <location>
        <begin position="1"/>
        <end position="20"/>
    </location>
</feature>
<sequence>MHKNYDANFATEPPADLPTSAKVKSLRKAWQDAEAKLSDYQRENARYAQRKTLNALDQHVSHVPAMQDAEQELREAELAAVEGGKPLPDRDAVLGPVKAKVDEYARTVPALRALVDKAQREWSEALKAELVSTGLKVAAKAQKAREEWERLYKAVMAAREDLERHGSLFTWIATAGQVETLPLDGASTGNRAEAWELSADGRLTTEAAIELGFEGIALVDGLVVMPDPVRDEAAEAEAEFWRTHKPRIHTAKPEGYGGSWEH</sequence>